<organism evidence="1 2">
    <name type="scientific">Chitinophaga ginsengisoli</name>
    <dbReference type="NCBI Taxonomy" id="363837"/>
    <lineage>
        <taxon>Bacteria</taxon>
        <taxon>Pseudomonadati</taxon>
        <taxon>Bacteroidota</taxon>
        <taxon>Chitinophagia</taxon>
        <taxon>Chitinophagales</taxon>
        <taxon>Chitinophagaceae</taxon>
        <taxon>Chitinophaga</taxon>
    </lineage>
</organism>
<comment type="caution">
    <text evidence="1">The sequence shown here is derived from an EMBL/GenBank/DDBJ whole genome shotgun (WGS) entry which is preliminary data.</text>
</comment>
<dbReference type="AlphaFoldDB" id="A0A2P8FTG3"/>
<dbReference type="RefSeq" id="WP_106604933.1">
    <property type="nucleotide sequence ID" value="NZ_PYGK01000014.1"/>
</dbReference>
<reference evidence="1 2" key="1">
    <citation type="submission" date="2018-03" db="EMBL/GenBank/DDBJ databases">
        <title>Genomic Encyclopedia of Archaeal and Bacterial Type Strains, Phase II (KMG-II): from individual species to whole genera.</title>
        <authorList>
            <person name="Goeker M."/>
        </authorList>
    </citation>
    <scope>NUCLEOTIDE SEQUENCE [LARGE SCALE GENOMIC DNA]</scope>
    <source>
        <strain evidence="1 2">DSM 18107</strain>
    </source>
</reference>
<protein>
    <submittedName>
        <fullName evidence="1">Uncharacterized protein</fullName>
    </submittedName>
</protein>
<gene>
    <name evidence="1" type="ORF">CLV42_114162</name>
</gene>
<sequence length="66" mass="7915">MENVISKRQITRTDEFLIKHNIMVETRPDMTLEEILAICPFTRKKYEQAKATLERCPFPMELLFKK</sequence>
<dbReference type="OrthoDB" id="678529at2"/>
<evidence type="ECO:0000313" key="2">
    <source>
        <dbReference type="Proteomes" id="UP000240978"/>
    </source>
</evidence>
<accession>A0A2P8FTG3</accession>
<keyword evidence="2" id="KW-1185">Reference proteome</keyword>
<name>A0A2P8FTG3_9BACT</name>
<dbReference type="EMBL" id="PYGK01000014">
    <property type="protein sequence ID" value="PSL25013.1"/>
    <property type="molecule type" value="Genomic_DNA"/>
</dbReference>
<evidence type="ECO:0000313" key="1">
    <source>
        <dbReference type="EMBL" id="PSL25013.1"/>
    </source>
</evidence>
<proteinExistence type="predicted"/>
<dbReference type="Proteomes" id="UP000240978">
    <property type="component" value="Unassembled WGS sequence"/>
</dbReference>